<proteinExistence type="predicted"/>
<dbReference type="Proteomes" id="UP000198211">
    <property type="component" value="Unassembled WGS sequence"/>
</dbReference>
<feature type="compositionally biased region" description="Low complexity" evidence="1">
    <location>
        <begin position="1"/>
        <end position="12"/>
    </location>
</feature>
<evidence type="ECO:0000256" key="1">
    <source>
        <dbReference type="SAM" id="MobiDB-lite"/>
    </source>
</evidence>
<gene>
    <name evidence="2" type="ORF">PHMEG_00012000</name>
</gene>
<feature type="region of interest" description="Disordered" evidence="1">
    <location>
        <begin position="1"/>
        <end position="28"/>
    </location>
</feature>
<sequence>MSTPQSTSTMLTPTPPPSPPPTSASPAPDDAILGQLKALFTEKKRLDATLLSSLATKRELIMIWRKMRAVLAVNPASIDCALLDEIAFALIEGQEVEASDYFDSTVVLLPYPARQCTGGVPPDHEVFTDCLKRTRPSSSEEKAGSVLVPKAGSHSTKKLKVDLTPTTEEKSKKKKVAPSTKKTKDVEALQTDDEALAASQQADLEAVDAELGEFVPFTVAKATDIDVKRSIIKFFKDAQDNDIDVVSRTYPWAGQYLWLHAPLESHQAQTVRRRLKVLAIAGRNRFVSVMIETWGYYATVHRMESSGHRALFWWGGQPGRHQPHKNYKGSLIDELGTLFKKKDSDAFLQRFRDAMRPARLDRAGFPTLTALLEQNDALNPDDDNKKRGPDLSLEFAPCEGGSKSSTYELPRVAVYKEEESQKEGYTPLMNGDGHYTALPPAHRIPAWGPVHGLVYVINLSNDLEEGEVDQVDDTTGVSTRSQGHPSSFI</sequence>
<dbReference type="OrthoDB" id="121465at2759"/>
<evidence type="ECO:0000313" key="2">
    <source>
        <dbReference type="EMBL" id="OWZ14509.1"/>
    </source>
</evidence>
<organism evidence="2 3">
    <name type="scientific">Phytophthora megakarya</name>
    <dbReference type="NCBI Taxonomy" id="4795"/>
    <lineage>
        <taxon>Eukaryota</taxon>
        <taxon>Sar</taxon>
        <taxon>Stramenopiles</taxon>
        <taxon>Oomycota</taxon>
        <taxon>Peronosporomycetes</taxon>
        <taxon>Peronosporales</taxon>
        <taxon>Peronosporaceae</taxon>
        <taxon>Phytophthora</taxon>
    </lineage>
</organism>
<feature type="region of interest" description="Disordered" evidence="1">
    <location>
        <begin position="137"/>
        <end position="188"/>
    </location>
</feature>
<dbReference type="EMBL" id="NBNE01001322">
    <property type="protein sequence ID" value="OWZ14509.1"/>
    <property type="molecule type" value="Genomic_DNA"/>
</dbReference>
<dbReference type="AlphaFoldDB" id="A0A225WBJ5"/>
<comment type="caution">
    <text evidence="2">The sequence shown here is derived from an EMBL/GenBank/DDBJ whole genome shotgun (WGS) entry which is preliminary data.</text>
</comment>
<accession>A0A225WBJ5</accession>
<keyword evidence="3" id="KW-1185">Reference proteome</keyword>
<name>A0A225WBJ5_9STRA</name>
<feature type="compositionally biased region" description="Pro residues" evidence="1">
    <location>
        <begin position="13"/>
        <end position="23"/>
    </location>
</feature>
<protein>
    <submittedName>
        <fullName evidence="2">Uncharacterized protein</fullName>
    </submittedName>
</protein>
<feature type="region of interest" description="Disordered" evidence="1">
    <location>
        <begin position="375"/>
        <end position="397"/>
    </location>
</feature>
<evidence type="ECO:0000313" key="3">
    <source>
        <dbReference type="Proteomes" id="UP000198211"/>
    </source>
</evidence>
<feature type="compositionally biased region" description="Polar residues" evidence="1">
    <location>
        <begin position="473"/>
        <end position="489"/>
    </location>
</feature>
<reference evidence="3" key="1">
    <citation type="submission" date="2017-03" db="EMBL/GenBank/DDBJ databases">
        <title>Phytopthora megakarya and P. palmivora, two closely related causual agents of cacao black pod achieved similar genome size and gene model numbers by different mechanisms.</title>
        <authorList>
            <person name="Ali S."/>
            <person name="Shao J."/>
            <person name="Larry D.J."/>
            <person name="Kronmiller B."/>
            <person name="Shen D."/>
            <person name="Strem M.D."/>
            <person name="Melnick R.L."/>
            <person name="Guiltinan M.J."/>
            <person name="Tyler B.M."/>
            <person name="Meinhardt L.W."/>
            <person name="Bailey B.A."/>
        </authorList>
    </citation>
    <scope>NUCLEOTIDE SEQUENCE [LARGE SCALE GENOMIC DNA]</scope>
    <source>
        <strain evidence="3">zdho120</strain>
    </source>
</reference>
<feature type="region of interest" description="Disordered" evidence="1">
    <location>
        <begin position="467"/>
        <end position="489"/>
    </location>
</feature>